<organism evidence="10 11">
    <name type="scientific">Linnemannia gamsii</name>
    <dbReference type="NCBI Taxonomy" id="64522"/>
    <lineage>
        <taxon>Eukaryota</taxon>
        <taxon>Fungi</taxon>
        <taxon>Fungi incertae sedis</taxon>
        <taxon>Mucoromycota</taxon>
        <taxon>Mortierellomycotina</taxon>
        <taxon>Mortierellomycetes</taxon>
        <taxon>Mortierellales</taxon>
        <taxon>Mortierellaceae</taxon>
        <taxon>Linnemannia</taxon>
    </lineage>
</organism>
<evidence type="ECO:0000259" key="9">
    <source>
        <dbReference type="SMART" id="SM00359"/>
    </source>
</evidence>
<evidence type="ECO:0000256" key="5">
    <source>
        <dbReference type="ARBA" id="ARBA00022741"/>
    </source>
</evidence>
<keyword evidence="1" id="KW-0963">Cytoplasm</keyword>
<dbReference type="InterPro" id="IPR036974">
    <property type="entry name" value="PUA_sf"/>
</dbReference>
<dbReference type="CDD" id="cd21157">
    <property type="entry name" value="PUA_G5K"/>
    <property type="match status" value="1"/>
</dbReference>
<dbReference type="PANTHER" id="PTHR43654:SF3">
    <property type="entry name" value="GLUTAMATE 5-KINASE"/>
    <property type="match status" value="1"/>
</dbReference>
<dbReference type="SUPFAM" id="SSF88697">
    <property type="entry name" value="PUA domain-like"/>
    <property type="match status" value="1"/>
</dbReference>
<keyword evidence="2" id="KW-0028">Amino-acid biosynthesis</keyword>
<sequence>MAKQDKHLHQRVASGRRGLPKSSSGTGLTIVIKLGTSSICDEITHFPLLSTLSLIVETILKLKAQGHRVVLVTSGAIGVGLRRLNLASKPKDLAQVQAIAAVGQGRLMSLYDDLFSQFNQPIAQILLTKNDLADRTQYLNACNTIDALLEMGVVPIVNENDTISVSEIRFGDNDTLSAITAGMIHADYLFLMTDVDCLYTDNPRTNPDAKPVMTVDDIAALKDKVSVASAGSSLGTGGMVTKLIAAELATAAGVTTVISRGSTPQNIFQIISQPIQHVGSVSPKPDSETAEATNALAGATISSLPLHTRFLAKDNPMVDRKWWILHGLHAAGTIYIDQGAYKAITNASQKSSLFAAGIVDCKGTFVAQQSVRVVYKPRDYLKKNEQGQVVEEYNGPEEIDLGKGLVNYASHEILRIKGCHSRQIIDRLGYADAECVIHRENLTRTKVIQA</sequence>
<dbReference type="Gene3D" id="2.30.130.10">
    <property type="entry name" value="PUA domain"/>
    <property type="match status" value="1"/>
</dbReference>
<dbReference type="InterPro" id="IPR002478">
    <property type="entry name" value="PUA"/>
</dbReference>
<dbReference type="Pfam" id="PF01472">
    <property type="entry name" value="PUA"/>
    <property type="match status" value="1"/>
</dbReference>
<evidence type="ECO:0000256" key="8">
    <source>
        <dbReference type="SAM" id="MobiDB-lite"/>
    </source>
</evidence>
<protein>
    <recommendedName>
        <fullName evidence="9">PUA domain-containing protein</fullName>
    </recommendedName>
</protein>
<evidence type="ECO:0000256" key="7">
    <source>
        <dbReference type="ARBA" id="ARBA00022840"/>
    </source>
</evidence>
<dbReference type="Pfam" id="PF00696">
    <property type="entry name" value="AA_kinase"/>
    <property type="match status" value="1"/>
</dbReference>
<reference evidence="10 11" key="1">
    <citation type="journal article" date="2020" name="Fungal Divers.">
        <title>Resolving the Mortierellaceae phylogeny through synthesis of multi-gene phylogenetics and phylogenomics.</title>
        <authorList>
            <person name="Vandepol N."/>
            <person name="Liber J."/>
            <person name="Desiro A."/>
            <person name="Na H."/>
            <person name="Kennedy M."/>
            <person name="Barry K."/>
            <person name="Grigoriev I.V."/>
            <person name="Miller A.N."/>
            <person name="O'Donnell K."/>
            <person name="Stajich J.E."/>
            <person name="Bonito G."/>
        </authorList>
    </citation>
    <scope>NUCLEOTIDE SEQUENCE [LARGE SCALE GENOMIC DNA]</scope>
    <source>
        <strain evidence="10 11">AD045</strain>
    </source>
</reference>
<dbReference type="SUPFAM" id="SSF53633">
    <property type="entry name" value="Carbamate kinase-like"/>
    <property type="match status" value="1"/>
</dbReference>
<dbReference type="CDD" id="cd04242">
    <property type="entry name" value="AAK_G5K_ProB"/>
    <property type="match status" value="1"/>
</dbReference>
<keyword evidence="3" id="KW-0641">Proline biosynthesis</keyword>
<dbReference type="SMART" id="SM00359">
    <property type="entry name" value="PUA"/>
    <property type="match status" value="1"/>
</dbReference>
<dbReference type="HAMAP" id="MF_00456">
    <property type="entry name" value="ProB"/>
    <property type="match status" value="1"/>
</dbReference>
<comment type="caution">
    <text evidence="10">The sequence shown here is derived from an EMBL/GenBank/DDBJ whole genome shotgun (WGS) entry which is preliminary data.</text>
</comment>
<feature type="domain" description="PUA" evidence="9">
    <location>
        <begin position="332"/>
        <end position="437"/>
    </location>
</feature>
<evidence type="ECO:0000256" key="1">
    <source>
        <dbReference type="ARBA" id="ARBA00022490"/>
    </source>
</evidence>
<keyword evidence="7" id="KW-0067">ATP-binding</keyword>
<dbReference type="NCBIfam" id="TIGR01027">
    <property type="entry name" value="proB"/>
    <property type="match status" value="1"/>
</dbReference>
<evidence type="ECO:0000313" key="11">
    <source>
        <dbReference type="Proteomes" id="UP001194696"/>
    </source>
</evidence>
<evidence type="ECO:0000256" key="6">
    <source>
        <dbReference type="ARBA" id="ARBA00022777"/>
    </source>
</evidence>
<dbReference type="InterPro" id="IPR036393">
    <property type="entry name" value="AceGlu_kinase-like_sf"/>
</dbReference>
<dbReference type="InterPro" id="IPR019797">
    <property type="entry name" value="Glutamate_5-kinase_CS"/>
</dbReference>
<proteinExistence type="inferred from homology"/>
<dbReference type="PROSITE" id="PS00902">
    <property type="entry name" value="GLUTAMATE_5_KINASE"/>
    <property type="match status" value="1"/>
</dbReference>
<dbReference type="InterPro" id="IPR001057">
    <property type="entry name" value="Glu/AcGlu_kinase"/>
</dbReference>
<dbReference type="InterPro" id="IPR015947">
    <property type="entry name" value="PUA-like_sf"/>
</dbReference>
<evidence type="ECO:0000256" key="3">
    <source>
        <dbReference type="ARBA" id="ARBA00022650"/>
    </source>
</evidence>
<dbReference type="EMBL" id="JAAAIM010000419">
    <property type="protein sequence ID" value="KAG0288306.1"/>
    <property type="molecule type" value="Genomic_DNA"/>
</dbReference>
<evidence type="ECO:0000256" key="2">
    <source>
        <dbReference type="ARBA" id="ARBA00022605"/>
    </source>
</evidence>
<evidence type="ECO:0000313" key="10">
    <source>
        <dbReference type="EMBL" id="KAG0288306.1"/>
    </source>
</evidence>
<dbReference type="PROSITE" id="PS50890">
    <property type="entry name" value="PUA"/>
    <property type="match status" value="1"/>
</dbReference>
<gene>
    <name evidence="10" type="ORF">BGZ96_007884</name>
</gene>
<keyword evidence="5" id="KW-0547">Nucleotide-binding</keyword>
<accession>A0ABQ7K0X6</accession>
<dbReference type="PRINTS" id="PR00474">
    <property type="entry name" value="GLU5KINASE"/>
</dbReference>
<dbReference type="Gene3D" id="3.40.1160.10">
    <property type="entry name" value="Acetylglutamate kinase-like"/>
    <property type="match status" value="1"/>
</dbReference>
<keyword evidence="11" id="KW-1185">Reference proteome</keyword>
<name>A0ABQ7K0X6_9FUNG</name>
<dbReference type="InterPro" id="IPR001048">
    <property type="entry name" value="Asp/Glu/Uridylate_kinase"/>
</dbReference>
<keyword evidence="4" id="KW-0808">Transferase</keyword>
<dbReference type="InterPro" id="IPR041739">
    <property type="entry name" value="G5K_ProB"/>
</dbReference>
<dbReference type="PANTHER" id="PTHR43654">
    <property type="entry name" value="GLUTAMATE 5-KINASE"/>
    <property type="match status" value="1"/>
</dbReference>
<evidence type="ECO:0000256" key="4">
    <source>
        <dbReference type="ARBA" id="ARBA00022679"/>
    </source>
</evidence>
<feature type="region of interest" description="Disordered" evidence="8">
    <location>
        <begin position="1"/>
        <end position="24"/>
    </location>
</feature>
<dbReference type="InterPro" id="IPR011529">
    <property type="entry name" value="Glu_5kinase"/>
</dbReference>
<keyword evidence="6" id="KW-0418">Kinase</keyword>
<dbReference type="InterPro" id="IPR005715">
    <property type="entry name" value="Glu_5kinase/COase_Synthase"/>
</dbReference>
<dbReference type="Proteomes" id="UP001194696">
    <property type="component" value="Unassembled WGS sequence"/>
</dbReference>
<dbReference type="PIRSF" id="PIRSF000729">
    <property type="entry name" value="GK"/>
    <property type="match status" value="1"/>
</dbReference>